<dbReference type="SUPFAM" id="SSF53850">
    <property type="entry name" value="Periplasmic binding protein-like II"/>
    <property type="match status" value="1"/>
</dbReference>
<feature type="domain" description="ABC-type glycine betaine transport system substrate-binding" evidence="2">
    <location>
        <begin position="27"/>
        <end position="307"/>
    </location>
</feature>
<protein>
    <submittedName>
        <fullName evidence="3">ABC transporter substrate-binding protein</fullName>
    </submittedName>
</protein>
<dbReference type="Gene3D" id="3.40.190.10">
    <property type="entry name" value="Periplasmic binding protein-like II"/>
    <property type="match status" value="1"/>
</dbReference>
<evidence type="ECO:0000313" key="3">
    <source>
        <dbReference type="EMBL" id="MCV2401317.1"/>
    </source>
</evidence>
<dbReference type="Proteomes" id="UP001209713">
    <property type="component" value="Unassembled WGS sequence"/>
</dbReference>
<gene>
    <name evidence="3" type="ORF">OFY17_00345</name>
</gene>
<feature type="chain" id="PRO_5045563962" evidence="1">
    <location>
        <begin position="21"/>
        <end position="333"/>
    </location>
</feature>
<dbReference type="Pfam" id="PF04069">
    <property type="entry name" value="OpuAC"/>
    <property type="match status" value="1"/>
</dbReference>
<organism evidence="3 4">
    <name type="scientific">Marinomonas sargassi</name>
    <dbReference type="NCBI Taxonomy" id="2984494"/>
    <lineage>
        <taxon>Bacteria</taxon>
        <taxon>Pseudomonadati</taxon>
        <taxon>Pseudomonadota</taxon>
        <taxon>Gammaproteobacteria</taxon>
        <taxon>Oceanospirillales</taxon>
        <taxon>Oceanospirillaceae</taxon>
        <taxon>Marinomonas</taxon>
    </lineage>
</organism>
<sequence length="333" mass="36574">MRSKLLLSIATTVAASSAFAADTECGSVTIADMNWKSASFIANLDKFILENGYGCDVELVPGDTVAAITSMVEKGEPDIAPELWTNSAKDVIDKAVSEKKLSIASASLSDGGEEGFWVPEYMVKKYPEVATIEGVIKHADKFPHPESDSKSGFFGCPAGWSCQISNQNLFKAMNLADAGFEFVDPGSAAGLDGSLSRAYERQEPWFGYYWAPTALLGKYKMVKVDFGKTDVEEFTTCTTQENCLDPKVTMYPPSPVFTVTTSEFENRAPGAFSYLKQRSFKNDNMSSLLAWMEENQADGQYGAEYFMFNNEAVWSKWVDAETKAKLIKALDSL</sequence>
<evidence type="ECO:0000259" key="2">
    <source>
        <dbReference type="Pfam" id="PF04069"/>
    </source>
</evidence>
<evidence type="ECO:0000256" key="1">
    <source>
        <dbReference type="SAM" id="SignalP"/>
    </source>
</evidence>
<dbReference type="CDD" id="cd13641">
    <property type="entry name" value="PBP2_HisX_like"/>
    <property type="match status" value="1"/>
</dbReference>
<dbReference type="InterPro" id="IPR007210">
    <property type="entry name" value="ABC_Gly_betaine_transp_sub-bd"/>
</dbReference>
<feature type="signal peptide" evidence="1">
    <location>
        <begin position="1"/>
        <end position="20"/>
    </location>
</feature>
<comment type="caution">
    <text evidence="3">The sequence shown here is derived from an EMBL/GenBank/DDBJ whole genome shotgun (WGS) entry which is preliminary data.</text>
</comment>
<name>A0ABT2YN56_9GAMM</name>
<reference evidence="3 4" key="1">
    <citation type="submission" date="2022-10" db="EMBL/GenBank/DDBJ databases">
        <title>Marinomonas transparenta sp. nov. and Marinomonas sargassi sp. nov., isolated from marine alga (Sargassum natans (L.) Gaillon).</title>
        <authorList>
            <person name="Wang Y."/>
        </authorList>
    </citation>
    <scope>NUCLEOTIDE SEQUENCE [LARGE SCALE GENOMIC DNA]</scope>
    <source>
        <strain evidence="3 4">C2222</strain>
    </source>
</reference>
<keyword evidence="4" id="KW-1185">Reference proteome</keyword>
<evidence type="ECO:0000313" key="4">
    <source>
        <dbReference type="Proteomes" id="UP001209713"/>
    </source>
</evidence>
<dbReference type="Gene3D" id="3.40.190.100">
    <property type="entry name" value="Glycine betaine-binding periplasmic protein, domain 2"/>
    <property type="match status" value="1"/>
</dbReference>
<dbReference type="EMBL" id="JAOVZB010000001">
    <property type="protein sequence ID" value="MCV2401317.1"/>
    <property type="molecule type" value="Genomic_DNA"/>
</dbReference>
<dbReference type="RefSeq" id="WP_263528699.1">
    <property type="nucleotide sequence ID" value="NZ_JAOVZB010000001.1"/>
</dbReference>
<keyword evidence="1" id="KW-0732">Signal</keyword>
<proteinExistence type="predicted"/>
<accession>A0ABT2YN56</accession>